<proteinExistence type="predicted"/>
<evidence type="ECO:0000313" key="3">
    <source>
        <dbReference type="EMBL" id="MBB4444366.1"/>
    </source>
</evidence>
<evidence type="ECO:0000313" key="5">
    <source>
        <dbReference type="Proteomes" id="UP000524535"/>
    </source>
</evidence>
<keyword evidence="5" id="KW-1185">Reference proteome</keyword>
<organism evidence="1 4">
    <name type="scientific">Aliirhizobium cellulosilyticum</name>
    <dbReference type="NCBI Taxonomy" id="393664"/>
    <lineage>
        <taxon>Bacteria</taxon>
        <taxon>Pseudomonadati</taxon>
        <taxon>Pseudomonadota</taxon>
        <taxon>Alphaproteobacteria</taxon>
        <taxon>Hyphomicrobiales</taxon>
        <taxon>Rhizobiaceae</taxon>
        <taxon>Aliirhizobium</taxon>
    </lineage>
</organism>
<gene>
    <name evidence="2" type="ORF">GGE31_000150</name>
    <name evidence="1" type="ORF">GGE33_001635</name>
    <name evidence="3" type="ORF">GGE35_000148</name>
</gene>
<dbReference type="Proteomes" id="UP000524535">
    <property type="component" value="Unassembled WGS sequence"/>
</dbReference>
<name>A0A7W6WP36_9HYPH</name>
<dbReference type="AlphaFoldDB" id="A0A7W6WP36"/>
<dbReference type="Proteomes" id="UP000576087">
    <property type="component" value="Unassembled WGS sequence"/>
</dbReference>
<dbReference type="EMBL" id="JACIGW010000001">
    <property type="protein sequence ID" value="MBB4347927.1"/>
    <property type="molecule type" value="Genomic_DNA"/>
</dbReference>
<evidence type="ECO:0000313" key="1">
    <source>
        <dbReference type="EMBL" id="MBB4347927.1"/>
    </source>
</evidence>
<sequence>MLIPSSTSDVLRRFDHFNDSLLGAISVDYAERALPHIQITLTCQDDDADEPTWRSCRIDFHNVREFKIEQRTNSTQSVISFGIAITIESGITFVDFDCLGDTERTVEQVRSSEFYIGAERVDFIVL</sequence>
<protein>
    <submittedName>
        <fullName evidence="1">Uncharacterized protein</fullName>
    </submittedName>
</protein>
<comment type="caution">
    <text evidence="1">The sequence shown here is derived from an EMBL/GenBank/DDBJ whole genome shotgun (WGS) entry which is preliminary data.</text>
</comment>
<evidence type="ECO:0000313" key="4">
    <source>
        <dbReference type="Proteomes" id="UP000520770"/>
    </source>
</evidence>
<evidence type="ECO:0000313" key="6">
    <source>
        <dbReference type="Proteomes" id="UP000576087"/>
    </source>
</evidence>
<evidence type="ECO:0000313" key="2">
    <source>
        <dbReference type="EMBL" id="MBB4409679.1"/>
    </source>
</evidence>
<dbReference type="Proteomes" id="UP000520770">
    <property type="component" value="Unassembled WGS sequence"/>
</dbReference>
<dbReference type="EMBL" id="JACIHM010000001">
    <property type="protein sequence ID" value="MBB4444366.1"/>
    <property type="molecule type" value="Genomic_DNA"/>
</dbReference>
<accession>A0A7W6WP36</accession>
<dbReference type="RefSeq" id="WP_183821935.1">
    <property type="nucleotide sequence ID" value="NZ_JACIGW010000001.1"/>
</dbReference>
<dbReference type="EMBL" id="JACIGY010000001">
    <property type="protein sequence ID" value="MBB4409679.1"/>
    <property type="molecule type" value="Genomic_DNA"/>
</dbReference>
<reference evidence="4 5" key="1">
    <citation type="submission" date="2020-08" db="EMBL/GenBank/DDBJ databases">
        <title>Genomic Encyclopedia of Type Strains, Phase IV (KMG-V): Genome sequencing to study the core and pangenomes of soil and plant-associated prokaryotes.</title>
        <authorList>
            <person name="Whitman W."/>
        </authorList>
    </citation>
    <scope>NUCLEOTIDE SEQUENCE [LARGE SCALE GENOMIC DNA]</scope>
    <source>
        <strain evidence="2 5">SEMIA 444</strain>
        <strain evidence="1 4">SEMIA 448</strain>
        <strain evidence="3 6">SEMIA 452</strain>
    </source>
</reference>